<feature type="domain" description="DUF5672" evidence="1">
    <location>
        <begin position="60"/>
        <end position="254"/>
    </location>
</feature>
<dbReference type="Pfam" id="PF18922">
    <property type="entry name" value="DUF5672"/>
    <property type="match status" value="1"/>
</dbReference>
<comment type="caution">
    <text evidence="2">The sequence shown here is derived from an EMBL/GenBank/DDBJ whole genome shotgun (WGS) entry which is preliminary data.</text>
</comment>
<dbReference type="RefSeq" id="WP_345266833.1">
    <property type="nucleotide sequence ID" value="NZ_BAABHB010000003.1"/>
</dbReference>
<dbReference type="EMBL" id="BAABHB010000003">
    <property type="protein sequence ID" value="GAA4404321.1"/>
    <property type="molecule type" value="Genomic_DNA"/>
</dbReference>
<evidence type="ECO:0000313" key="3">
    <source>
        <dbReference type="Proteomes" id="UP001500936"/>
    </source>
</evidence>
<evidence type="ECO:0000259" key="1">
    <source>
        <dbReference type="Pfam" id="PF18922"/>
    </source>
</evidence>
<name>A0ABP8KCY0_9BACT</name>
<dbReference type="InterPro" id="IPR043729">
    <property type="entry name" value="DUF5672"/>
</dbReference>
<proteinExistence type="predicted"/>
<organism evidence="2 3">
    <name type="scientific">Nibrella viscosa</name>
    <dbReference type="NCBI Taxonomy" id="1084524"/>
    <lineage>
        <taxon>Bacteria</taxon>
        <taxon>Pseudomonadati</taxon>
        <taxon>Bacteroidota</taxon>
        <taxon>Cytophagia</taxon>
        <taxon>Cytophagales</taxon>
        <taxon>Spirosomataceae</taxon>
        <taxon>Nibrella</taxon>
    </lineage>
</organism>
<reference evidence="3" key="1">
    <citation type="journal article" date="2019" name="Int. J. Syst. Evol. Microbiol.">
        <title>The Global Catalogue of Microorganisms (GCM) 10K type strain sequencing project: providing services to taxonomists for standard genome sequencing and annotation.</title>
        <authorList>
            <consortium name="The Broad Institute Genomics Platform"/>
            <consortium name="The Broad Institute Genome Sequencing Center for Infectious Disease"/>
            <person name="Wu L."/>
            <person name="Ma J."/>
        </authorList>
    </citation>
    <scope>NUCLEOTIDE SEQUENCE [LARGE SCALE GENOMIC DNA]</scope>
    <source>
        <strain evidence="3">JCM 17925</strain>
    </source>
</reference>
<evidence type="ECO:0000313" key="2">
    <source>
        <dbReference type="EMBL" id="GAA4404321.1"/>
    </source>
</evidence>
<accession>A0ABP8KCY0</accession>
<sequence>MTRVDNPSVCVVIPIYKSELTPYEAIALTQCMRVLGHYPVVLVKPNSLDVRNLTKNYPTLQVRCFADSYFTDIQAYNRLMLAEQFYRSFADFDYMLIHQLDAFVFRDELSDWCRRGYDYIGAPWLRDRDFTGWSDEALFAIRKKVATLLNLKKADGLTPREIVSLNSVGNGGFSLRRISVLLRWLPYFRRVIEQYERVHAHQYNEDVFWGIEVNRYFPLLRIPDFRKALQFAVEFYPERAIAVYNQGHLPFGCHAWDIHGTEYWRPIFARYGYEI</sequence>
<gene>
    <name evidence="2" type="ORF">GCM10023187_21450</name>
</gene>
<dbReference type="Proteomes" id="UP001500936">
    <property type="component" value="Unassembled WGS sequence"/>
</dbReference>
<protein>
    <recommendedName>
        <fullName evidence="1">DUF5672 domain-containing protein</fullName>
    </recommendedName>
</protein>
<keyword evidence="3" id="KW-1185">Reference proteome</keyword>